<dbReference type="Gene3D" id="3.30.540.10">
    <property type="entry name" value="Fructose-1,6-Bisphosphatase, subunit A, domain 1"/>
    <property type="match status" value="1"/>
</dbReference>
<dbReference type="CDD" id="cd01639">
    <property type="entry name" value="IMPase"/>
    <property type="match status" value="1"/>
</dbReference>
<dbReference type="Proteomes" id="UP000776650">
    <property type="component" value="Unassembled WGS sequence"/>
</dbReference>
<evidence type="ECO:0000256" key="4">
    <source>
        <dbReference type="ARBA" id="ARBA00022842"/>
    </source>
</evidence>
<dbReference type="SUPFAM" id="SSF56655">
    <property type="entry name" value="Carbohydrate phosphatase"/>
    <property type="match status" value="1"/>
</dbReference>
<dbReference type="Gene3D" id="3.40.190.80">
    <property type="match status" value="1"/>
</dbReference>
<feature type="binding site" evidence="5">
    <location>
        <position position="137"/>
    </location>
    <ligand>
        <name>Mg(2+)</name>
        <dbReference type="ChEBI" id="CHEBI:18420"/>
        <label>1</label>
        <note>catalytic</note>
    </ligand>
</feature>
<dbReference type="PRINTS" id="PR00377">
    <property type="entry name" value="IMPHPHTASES"/>
</dbReference>
<gene>
    <name evidence="8" type="ORF">K8V11_08065</name>
</gene>
<evidence type="ECO:0000256" key="6">
    <source>
        <dbReference type="RuleBase" id="RU364068"/>
    </source>
</evidence>
<feature type="binding site" evidence="5">
    <location>
        <position position="134"/>
    </location>
    <ligand>
        <name>Mg(2+)</name>
        <dbReference type="ChEBI" id="CHEBI:18420"/>
        <label>1</label>
        <note>catalytic</note>
    </ligand>
</feature>
<keyword evidence="6" id="KW-0378">Hydrolase</keyword>
<evidence type="ECO:0000313" key="9">
    <source>
        <dbReference type="Proteomes" id="UP000776650"/>
    </source>
</evidence>
<comment type="caution">
    <text evidence="8">The sequence shown here is derived from an EMBL/GenBank/DDBJ whole genome shotgun (WGS) entry which is preliminary data.</text>
</comment>
<dbReference type="EMBL" id="DYXM01000146">
    <property type="protein sequence ID" value="HJE90948.1"/>
    <property type="molecule type" value="Genomic_DNA"/>
</dbReference>
<name>A0A921JYJ1_9ACTN</name>
<evidence type="ECO:0000256" key="1">
    <source>
        <dbReference type="ARBA" id="ARBA00001033"/>
    </source>
</evidence>
<dbReference type="EC" id="3.1.3.25" evidence="6"/>
<dbReference type="InterPro" id="IPR033942">
    <property type="entry name" value="IMPase"/>
</dbReference>
<dbReference type="PROSITE" id="PS00630">
    <property type="entry name" value="IMP_2"/>
    <property type="match status" value="1"/>
</dbReference>
<dbReference type="GO" id="GO:0006020">
    <property type="term" value="P:inositol metabolic process"/>
    <property type="evidence" value="ECO:0007669"/>
    <property type="project" value="TreeGrafter"/>
</dbReference>
<evidence type="ECO:0000256" key="2">
    <source>
        <dbReference type="ARBA" id="ARBA00001946"/>
    </source>
</evidence>
<evidence type="ECO:0000256" key="7">
    <source>
        <dbReference type="SAM" id="MobiDB-lite"/>
    </source>
</evidence>
<sequence length="311" mass="33409">MPEHLLPPQPIVAPDMPSARPEWRPSERLQQLMDDVEPHDYRVLELLAVEITEYVGRVFRYELGQAGAGDGTESRAEALGTQTKSTDVDPVTRIDTESEALIRRILGELRPDDAILGEEEGGQIAESGVTWIADPVDGTVNLLYALPLSVVSLGAVVDGEHVAGAVHALSLGETYAARRGGGAWHRISADAGWRRIGVSGRDDLATALVATGFSYERDVRRQQGEVVARLLPKVRDIRRLGAAALDLCHLAAGRIDGYYERGIKVWDYAAGLVIAEEAGAKVELANDPGDAVVAAAPQIADALRAEVRGES</sequence>
<comment type="cofactor">
    <cofactor evidence="2 5 6">
        <name>Mg(2+)</name>
        <dbReference type="ChEBI" id="CHEBI:18420"/>
    </cofactor>
</comment>
<dbReference type="InterPro" id="IPR000760">
    <property type="entry name" value="Inositol_monophosphatase-like"/>
</dbReference>
<dbReference type="PANTHER" id="PTHR20854">
    <property type="entry name" value="INOSITOL MONOPHOSPHATASE"/>
    <property type="match status" value="1"/>
</dbReference>
<dbReference type="RefSeq" id="WP_303912500.1">
    <property type="nucleotide sequence ID" value="NZ_DYXM01000146.1"/>
</dbReference>
<proteinExistence type="inferred from homology"/>
<feature type="region of interest" description="Disordered" evidence="7">
    <location>
        <begin position="1"/>
        <end position="22"/>
    </location>
</feature>
<comment type="catalytic activity">
    <reaction evidence="1 6">
        <text>a myo-inositol phosphate + H2O = myo-inositol + phosphate</text>
        <dbReference type="Rhea" id="RHEA:24056"/>
        <dbReference type="ChEBI" id="CHEBI:15377"/>
        <dbReference type="ChEBI" id="CHEBI:17268"/>
        <dbReference type="ChEBI" id="CHEBI:43474"/>
        <dbReference type="ChEBI" id="CHEBI:84139"/>
        <dbReference type="EC" id="3.1.3.25"/>
    </reaction>
</comment>
<dbReference type="GO" id="GO:0046872">
    <property type="term" value="F:metal ion binding"/>
    <property type="evidence" value="ECO:0007669"/>
    <property type="project" value="UniProtKB-KW"/>
</dbReference>
<dbReference type="GO" id="GO:0008934">
    <property type="term" value="F:inositol monophosphate 1-phosphatase activity"/>
    <property type="evidence" value="ECO:0007669"/>
    <property type="project" value="InterPro"/>
</dbReference>
<accession>A0A921JYJ1</accession>
<protein>
    <recommendedName>
        <fullName evidence="6">Inositol-1-monophosphatase</fullName>
        <ecNumber evidence="6">3.1.3.25</ecNumber>
    </recommendedName>
</protein>
<dbReference type="AlphaFoldDB" id="A0A921JYJ1"/>
<feature type="binding site" evidence="5">
    <location>
        <position position="118"/>
    </location>
    <ligand>
        <name>Mg(2+)</name>
        <dbReference type="ChEBI" id="CHEBI:18420"/>
        <label>1</label>
        <note>catalytic</note>
    </ligand>
</feature>
<evidence type="ECO:0000256" key="5">
    <source>
        <dbReference type="PIRSR" id="PIRSR600760-2"/>
    </source>
</evidence>
<dbReference type="GO" id="GO:0046854">
    <property type="term" value="P:phosphatidylinositol phosphate biosynthetic process"/>
    <property type="evidence" value="ECO:0007669"/>
    <property type="project" value="InterPro"/>
</dbReference>
<keyword evidence="3 5" id="KW-0479">Metal-binding</keyword>
<comment type="similarity">
    <text evidence="6">Belongs to the inositol monophosphatase superfamily.</text>
</comment>
<evidence type="ECO:0000313" key="8">
    <source>
        <dbReference type="EMBL" id="HJE90948.1"/>
    </source>
</evidence>
<evidence type="ECO:0000256" key="3">
    <source>
        <dbReference type="ARBA" id="ARBA00022723"/>
    </source>
</evidence>
<keyword evidence="4 5" id="KW-0460">Magnesium</keyword>
<dbReference type="Pfam" id="PF00459">
    <property type="entry name" value="Inositol_P"/>
    <property type="match status" value="1"/>
</dbReference>
<feature type="compositionally biased region" description="Pro residues" evidence="7">
    <location>
        <begin position="1"/>
        <end position="11"/>
    </location>
</feature>
<dbReference type="GO" id="GO:0007165">
    <property type="term" value="P:signal transduction"/>
    <property type="evidence" value="ECO:0007669"/>
    <property type="project" value="TreeGrafter"/>
</dbReference>
<reference evidence="8" key="2">
    <citation type="submission" date="2021-09" db="EMBL/GenBank/DDBJ databases">
        <authorList>
            <person name="Gilroy R."/>
        </authorList>
    </citation>
    <scope>NUCLEOTIDE SEQUENCE</scope>
    <source>
        <strain evidence="8">ChiGjej1B1-18357</strain>
    </source>
</reference>
<organism evidence="8 9">
    <name type="scientific">Dietzia timorensis</name>
    <dbReference type="NCBI Taxonomy" id="499555"/>
    <lineage>
        <taxon>Bacteria</taxon>
        <taxon>Bacillati</taxon>
        <taxon>Actinomycetota</taxon>
        <taxon>Actinomycetes</taxon>
        <taxon>Mycobacteriales</taxon>
        <taxon>Dietziaceae</taxon>
        <taxon>Dietzia</taxon>
    </lineage>
</organism>
<reference evidence="8" key="1">
    <citation type="journal article" date="2021" name="PeerJ">
        <title>Extensive microbial diversity within the chicken gut microbiome revealed by metagenomics and culture.</title>
        <authorList>
            <person name="Gilroy R."/>
            <person name="Ravi A."/>
            <person name="Getino M."/>
            <person name="Pursley I."/>
            <person name="Horton D.L."/>
            <person name="Alikhan N.F."/>
            <person name="Baker D."/>
            <person name="Gharbi K."/>
            <person name="Hall N."/>
            <person name="Watson M."/>
            <person name="Adriaenssens E.M."/>
            <person name="Foster-Nyarko E."/>
            <person name="Jarju S."/>
            <person name="Secka A."/>
            <person name="Antonio M."/>
            <person name="Oren A."/>
            <person name="Chaudhuri R.R."/>
            <person name="La Ragione R."/>
            <person name="Hildebrand F."/>
            <person name="Pallen M.J."/>
        </authorList>
    </citation>
    <scope>NUCLEOTIDE SEQUENCE</scope>
    <source>
        <strain evidence="8">ChiGjej1B1-18357</strain>
    </source>
</reference>
<feature type="binding site" evidence="5">
    <location>
        <position position="267"/>
    </location>
    <ligand>
        <name>Mg(2+)</name>
        <dbReference type="ChEBI" id="CHEBI:18420"/>
        <label>1</label>
        <note>catalytic</note>
    </ligand>
</feature>
<dbReference type="PANTHER" id="PTHR20854:SF4">
    <property type="entry name" value="INOSITOL-1-MONOPHOSPHATASE-RELATED"/>
    <property type="match status" value="1"/>
</dbReference>
<dbReference type="InterPro" id="IPR020550">
    <property type="entry name" value="Inositol_monophosphatase_CS"/>
</dbReference>
<feature type="region of interest" description="Disordered" evidence="7">
    <location>
        <begin position="67"/>
        <end position="87"/>
    </location>
</feature>